<dbReference type="Gene3D" id="3.30.497.10">
    <property type="entry name" value="Antithrombin, subunit I, domain 2"/>
    <property type="match status" value="1"/>
</dbReference>
<dbReference type="InterPro" id="IPR023795">
    <property type="entry name" value="Serpin_CS"/>
</dbReference>
<dbReference type="SUPFAM" id="SSF56574">
    <property type="entry name" value="Serpins"/>
    <property type="match status" value="1"/>
</dbReference>
<dbReference type="InterPro" id="IPR042185">
    <property type="entry name" value="Serpin_sf_2"/>
</dbReference>
<dbReference type="EMBL" id="JAACNH010000001">
    <property type="protein sequence ID" value="KAG8455909.1"/>
    <property type="molecule type" value="Genomic_DNA"/>
</dbReference>
<dbReference type="PANTHER" id="PTHR11461:SF30">
    <property type="entry name" value="HEPARIN COFACTOR 2"/>
    <property type="match status" value="1"/>
</dbReference>
<dbReference type="InterPro" id="IPR042178">
    <property type="entry name" value="Serpin_sf_1"/>
</dbReference>
<comment type="caution">
    <text evidence="5">The sequence shown here is derived from an EMBL/GenBank/DDBJ whole genome shotgun (WGS) entry which is preliminary data.</text>
</comment>
<sequence>MNHLHIVSIFLFVHSTLCGVKDLTEHFGDAPKNIGPRGSQGAQSLQDDTITNDLINEGEEDEDYLDFDKIFGEDEDYDPDIIDAVPEIKDPDTELGNMFELFHGKTRLQRLNIINANFGFNLYRVIKNNTDPSENILLAPIGISSAMATVSLGTRGHTLQKILSTLGFKDFLNSSSTYNISTIHNVFRKLTHRLFRRNFGYTLRSVNDLYIRKGFSVRDDFKTSLNTYYFAEAQMVDFGNRDFLTKVNRRIQQLTKGLVKEAVTNVDPSLLMLLVNCIYFKGSWENKFAVEFTQNMNFRLNDKEIVKVPMMKAKLNVLVAADPELDCGILQLPYVGNISMLIVLPHKLTGMKLLEKQLTPQVVERWQKILANRTREVFLPRFKLEKKYNLKEVLSTMGAAELFNRGDFSGISDEEINIGLFQHQGTITVNEEGTEAAAVTEVGFMPLSTQTRFLVDRPFLFLIYEHRTNCLIFMGRVANPTKS</sequence>
<dbReference type="InterPro" id="IPR033831">
    <property type="entry name" value="HCII_serpin_dom"/>
</dbReference>
<dbReference type="PROSITE" id="PS00284">
    <property type="entry name" value="SERPIN"/>
    <property type="match status" value="1"/>
</dbReference>
<reference evidence="5" key="1">
    <citation type="thesis" date="2020" institute="ProQuest LLC" country="789 East Eisenhower Parkway, Ann Arbor, MI, USA">
        <title>Comparative Genomics and Chromosome Evolution.</title>
        <authorList>
            <person name="Mudd A.B."/>
        </authorList>
    </citation>
    <scope>NUCLEOTIDE SEQUENCE</scope>
    <source>
        <strain evidence="5">Female2</strain>
        <tissue evidence="5">Blood</tissue>
    </source>
</reference>
<organism evidence="5 6">
    <name type="scientific">Hymenochirus boettgeri</name>
    <name type="common">Congo dwarf clawed frog</name>
    <dbReference type="NCBI Taxonomy" id="247094"/>
    <lineage>
        <taxon>Eukaryota</taxon>
        <taxon>Metazoa</taxon>
        <taxon>Chordata</taxon>
        <taxon>Craniata</taxon>
        <taxon>Vertebrata</taxon>
        <taxon>Euteleostomi</taxon>
        <taxon>Amphibia</taxon>
        <taxon>Batrachia</taxon>
        <taxon>Anura</taxon>
        <taxon>Pipoidea</taxon>
        <taxon>Pipidae</taxon>
        <taxon>Pipinae</taxon>
        <taxon>Hymenochirus</taxon>
    </lineage>
</organism>
<dbReference type="GO" id="GO:0005615">
    <property type="term" value="C:extracellular space"/>
    <property type="evidence" value="ECO:0007669"/>
    <property type="project" value="InterPro"/>
</dbReference>
<evidence type="ECO:0000256" key="3">
    <source>
        <dbReference type="SAM" id="SignalP"/>
    </source>
</evidence>
<feature type="chain" id="PRO_5035802627" description="Serpin domain-containing protein" evidence="3">
    <location>
        <begin position="19"/>
        <end position="483"/>
    </location>
</feature>
<dbReference type="SMART" id="SM00093">
    <property type="entry name" value="SERPIN"/>
    <property type="match status" value="1"/>
</dbReference>
<dbReference type="Proteomes" id="UP000812440">
    <property type="component" value="Chromosome 1"/>
</dbReference>
<dbReference type="PRINTS" id="PR00780">
    <property type="entry name" value="LEUSERPINII"/>
</dbReference>
<accession>A0A8T2KFQ9</accession>
<protein>
    <recommendedName>
        <fullName evidence="4">Serpin domain-containing protein</fullName>
    </recommendedName>
</protein>
<evidence type="ECO:0000259" key="4">
    <source>
        <dbReference type="SMART" id="SM00093"/>
    </source>
</evidence>
<dbReference type="InterPro" id="IPR000215">
    <property type="entry name" value="Serpin_fam"/>
</dbReference>
<evidence type="ECO:0000313" key="5">
    <source>
        <dbReference type="EMBL" id="KAG8455909.1"/>
    </source>
</evidence>
<feature type="signal peptide" evidence="3">
    <location>
        <begin position="1"/>
        <end position="18"/>
    </location>
</feature>
<name>A0A8T2KFQ9_9PIPI</name>
<dbReference type="InterPro" id="IPR023796">
    <property type="entry name" value="Serpin_dom"/>
</dbReference>
<keyword evidence="3" id="KW-0732">Signal</keyword>
<keyword evidence="6" id="KW-1185">Reference proteome</keyword>
<comment type="similarity">
    <text evidence="1 2">Belongs to the serpin family.</text>
</comment>
<evidence type="ECO:0000313" key="6">
    <source>
        <dbReference type="Proteomes" id="UP000812440"/>
    </source>
</evidence>
<dbReference type="PANTHER" id="PTHR11461">
    <property type="entry name" value="SERINE PROTEASE INHIBITOR, SERPIN"/>
    <property type="match status" value="1"/>
</dbReference>
<dbReference type="GO" id="GO:0004867">
    <property type="term" value="F:serine-type endopeptidase inhibitor activity"/>
    <property type="evidence" value="ECO:0007669"/>
    <property type="project" value="InterPro"/>
</dbReference>
<dbReference type="InterPro" id="IPR036186">
    <property type="entry name" value="Serpin_sf"/>
</dbReference>
<dbReference type="Gene3D" id="2.30.39.10">
    <property type="entry name" value="Alpha-1-antitrypsin, domain 1"/>
    <property type="match status" value="1"/>
</dbReference>
<feature type="domain" description="Serpin" evidence="4">
    <location>
        <begin position="120"/>
        <end position="480"/>
    </location>
</feature>
<dbReference type="AlphaFoldDB" id="A0A8T2KFQ9"/>
<dbReference type="OrthoDB" id="1063785at2759"/>
<gene>
    <name evidence="5" type="ORF">GDO86_001921</name>
</gene>
<proteinExistence type="inferred from homology"/>
<dbReference type="CDD" id="cd02047">
    <property type="entry name" value="serpinD1_HCF2"/>
    <property type="match status" value="1"/>
</dbReference>
<evidence type="ECO:0000256" key="2">
    <source>
        <dbReference type="RuleBase" id="RU000411"/>
    </source>
</evidence>
<dbReference type="FunFam" id="2.30.39.10:FF:000002">
    <property type="entry name" value="Serpin family D member 1"/>
    <property type="match status" value="1"/>
</dbReference>
<dbReference type="GO" id="GO:0007596">
    <property type="term" value="P:blood coagulation"/>
    <property type="evidence" value="ECO:0007669"/>
    <property type="project" value="InterPro"/>
</dbReference>
<dbReference type="Pfam" id="PF00079">
    <property type="entry name" value="Serpin"/>
    <property type="match status" value="1"/>
</dbReference>
<evidence type="ECO:0000256" key="1">
    <source>
        <dbReference type="ARBA" id="ARBA00009500"/>
    </source>
</evidence>